<reference evidence="4" key="2">
    <citation type="submission" date="2023-02" db="EMBL/GenBank/DDBJ databases">
        <authorList>
            <person name="Swenson N.G."/>
            <person name="Wegrzyn J.L."/>
            <person name="Mcevoy S.L."/>
        </authorList>
    </citation>
    <scope>NUCLEOTIDE SEQUENCE</scope>
    <source>
        <strain evidence="4">91603</strain>
        <tissue evidence="4">Leaf</tissue>
    </source>
</reference>
<keyword evidence="1" id="KW-0472">Membrane</keyword>
<keyword evidence="5" id="KW-1185">Reference proteome</keyword>
<dbReference type="PANTHER" id="PTHR23272">
    <property type="entry name" value="BED FINGER-RELATED"/>
    <property type="match status" value="1"/>
</dbReference>
<evidence type="ECO:0000313" key="4">
    <source>
        <dbReference type="EMBL" id="KAI9193884.1"/>
    </source>
</evidence>
<protein>
    <recommendedName>
        <fullName evidence="6">HAT C-terminal dimerisation domain-containing protein</fullName>
    </recommendedName>
</protein>
<evidence type="ECO:0008006" key="6">
    <source>
        <dbReference type="Google" id="ProtNLM"/>
    </source>
</evidence>
<accession>A0AAD5P0A3</accession>
<sequence length="373" mass="42942">MVICWGYWLSGVRCGGVCVFGCCGLGLIWWQCGMVRWLYGLVRCGGCEGWDGDMNCWCVGELVYGRAGAYKLNPHFKSINLTREEWGEATAIYEFLISLDNVVCYFSLTQYPTTNLYFPKVCNIYKKLHSWEKSDYWDLRKVALYMRWEYFDEYWRNSSLILAITAVLDPRFKMDIVENWYKEIYGIDAHEEHLKMITEDITHVYNKYASSSADANSSTSYNKMLNHLRRSSFTSNSQNIVGELDRYLKEPKFPSIEEFDILTWWRVNTPNFPILTRMARDFLAIPALTPVFDSSFKSQIDHRGYSLNIKCIALSISNVYFHSILHSGPTSDDHNLPTAVKSALQSHNITPPVLYTVKTVVTPTGSLLHFGGL</sequence>
<feature type="domain" description="HAT C-terminal dimerisation" evidence="2">
    <location>
        <begin position="243"/>
        <end position="302"/>
    </location>
</feature>
<organism evidence="4 5">
    <name type="scientific">Acer negundo</name>
    <name type="common">Box elder</name>
    <dbReference type="NCBI Taxonomy" id="4023"/>
    <lineage>
        <taxon>Eukaryota</taxon>
        <taxon>Viridiplantae</taxon>
        <taxon>Streptophyta</taxon>
        <taxon>Embryophyta</taxon>
        <taxon>Tracheophyta</taxon>
        <taxon>Spermatophyta</taxon>
        <taxon>Magnoliopsida</taxon>
        <taxon>eudicotyledons</taxon>
        <taxon>Gunneridae</taxon>
        <taxon>Pentapetalae</taxon>
        <taxon>rosids</taxon>
        <taxon>malvids</taxon>
        <taxon>Sapindales</taxon>
        <taxon>Sapindaceae</taxon>
        <taxon>Hippocastanoideae</taxon>
        <taxon>Acereae</taxon>
        <taxon>Acer</taxon>
    </lineage>
</organism>
<dbReference type="Pfam" id="PF14372">
    <property type="entry name" value="hAT-like_RNase-H"/>
    <property type="match status" value="1"/>
</dbReference>
<gene>
    <name evidence="4" type="ORF">LWI28_001003</name>
</gene>
<keyword evidence="1" id="KW-0812">Transmembrane</keyword>
<evidence type="ECO:0000313" key="5">
    <source>
        <dbReference type="Proteomes" id="UP001064489"/>
    </source>
</evidence>
<reference evidence="4" key="1">
    <citation type="journal article" date="2022" name="Plant J.">
        <title>Strategies of tolerance reflected in two North American maple genomes.</title>
        <authorList>
            <person name="McEvoy S.L."/>
            <person name="Sezen U.U."/>
            <person name="Trouern-Trend A."/>
            <person name="McMahon S.M."/>
            <person name="Schaberg P.G."/>
            <person name="Yang J."/>
            <person name="Wegrzyn J.L."/>
            <person name="Swenson N.G."/>
        </authorList>
    </citation>
    <scope>NUCLEOTIDE SEQUENCE</scope>
    <source>
        <strain evidence="4">91603</strain>
    </source>
</reference>
<name>A0AAD5P0A3_ACENE</name>
<dbReference type="Proteomes" id="UP001064489">
    <property type="component" value="Chromosome 1"/>
</dbReference>
<dbReference type="GO" id="GO:0046983">
    <property type="term" value="F:protein dimerization activity"/>
    <property type="evidence" value="ECO:0007669"/>
    <property type="project" value="InterPro"/>
</dbReference>
<dbReference type="SUPFAM" id="SSF53098">
    <property type="entry name" value="Ribonuclease H-like"/>
    <property type="match status" value="1"/>
</dbReference>
<dbReference type="AlphaFoldDB" id="A0AAD5P0A3"/>
<dbReference type="EMBL" id="JAJSOW010000003">
    <property type="protein sequence ID" value="KAI9193884.1"/>
    <property type="molecule type" value="Genomic_DNA"/>
</dbReference>
<dbReference type="InterPro" id="IPR025525">
    <property type="entry name" value="hAT-like_transposase_RNase-H"/>
</dbReference>
<dbReference type="Pfam" id="PF05699">
    <property type="entry name" value="Dimer_Tnp_hAT"/>
    <property type="match status" value="1"/>
</dbReference>
<feature type="transmembrane region" description="Helical" evidence="1">
    <location>
        <begin position="6"/>
        <end position="30"/>
    </location>
</feature>
<comment type="caution">
    <text evidence="4">The sequence shown here is derived from an EMBL/GenBank/DDBJ whole genome shotgun (WGS) entry which is preliminary data.</text>
</comment>
<evidence type="ECO:0000256" key="1">
    <source>
        <dbReference type="SAM" id="Phobius"/>
    </source>
</evidence>
<feature type="domain" description="hAT-like transposase RNase-H fold" evidence="3">
    <location>
        <begin position="109"/>
        <end position="208"/>
    </location>
</feature>
<dbReference type="PANTHER" id="PTHR23272:SF184">
    <property type="entry name" value="OS03G0311250 PROTEIN"/>
    <property type="match status" value="1"/>
</dbReference>
<dbReference type="InterPro" id="IPR012337">
    <property type="entry name" value="RNaseH-like_sf"/>
</dbReference>
<keyword evidence="1" id="KW-1133">Transmembrane helix</keyword>
<evidence type="ECO:0000259" key="2">
    <source>
        <dbReference type="Pfam" id="PF05699"/>
    </source>
</evidence>
<evidence type="ECO:0000259" key="3">
    <source>
        <dbReference type="Pfam" id="PF14372"/>
    </source>
</evidence>
<dbReference type="InterPro" id="IPR008906">
    <property type="entry name" value="HATC_C_dom"/>
</dbReference>
<dbReference type="GO" id="GO:0003677">
    <property type="term" value="F:DNA binding"/>
    <property type="evidence" value="ECO:0007669"/>
    <property type="project" value="InterPro"/>
</dbReference>
<proteinExistence type="predicted"/>